<dbReference type="AlphaFoldDB" id="A0A2T2YF53"/>
<evidence type="ECO:0000313" key="2">
    <source>
        <dbReference type="Proteomes" id="UP000240357"/>
    </source>
</evidence>
<reference evidence="1 2" key="1">
    <citation type="submission" date="2018-03" db="EMBL/GenBank/DDBJ databases">
        <title>Adhaeribacter sp. HMF7605 Genome sequencing and assembly.</title>
        <authorList>
            <person name="Kang H."/>
            <person name="Kang J."/>
            <person name="Cha I."/>
            <person name="Kim H."/>
            <person name="Joh K."/>
        </authorList>
    </citation>
    <scope>NUCLEOTIDE SEQUENCE [LARGE SCALE GENOMIC DNA]</scope>
    <source>
        <strain evidence="1 2">HMF7605</strain>
    </source>
</reference>
<accession>A0A2T2YF53</accession>
<protein>
    <submittedName>
        <fullName evidence="1">Uncharacterized protein</fullName>
    </submittedName>
</protein>
<comment type="caution">
    <text evidence="1">The sequence shown here is derived from an EMBL/GenBank/DDBJ whole genome shotgun (WGS) entry which is preliminary data.</text>
</comment>
<proteinExistence type="predicted"/>
<keyword evidence="2" id="KW-1185">Reference proteome</keyword>
<gene>
    <name evidence="1" type="ORF">AHMF7605_11725</name>
</gene>
<sequence length="107" mass="12244">MHKARVVIPEREPATAFVHGTYGRKREPEPRQCSGFFTSPMTELNLESLSSFLASNEEKRNQIPTGRQIEEESGLPQGYLNKILKGELKLTEARKAKLLPVLKKYRF</sequence>
<evidence type="ECO:0000313" key="1">
    <source>
        <dbReference type="EMBL" id="PSR54140.1"/>
    </source>
</evidence>
<organism evidence="1 2">
    <name type="scientific">Adhaeribacter arboris</name>
    <dbReference type="NCBI Taxonomy" id="2072846"/>
    <lineage>
        <taxon>Bacteria</taxon>
        <taxon>Pseudomonadati</taxon>
        <taxon>Bacteroidota</taxon>
        <taxon>Cytophagia</taxon>
        <taxon>Cytophagales</taxon>
        <taxon>Hymenobacteraceae</taxon>
        <taxon>Adhaeribacter</taxon>
    </lineage>
</organism>
<dbReference type="Proteomes" id="UP000240357">
    <property type="component" value="Unassembled WGS sequence"/>
</dbReference>
<name>A0A2T2YF53_9BACT</name>
<dbReference type="EMBL" id="PYFT01000001">
    <property type="protein sequence ID" value="PSR54140.1"/>
    <property type="molecule type" value="Genomic_DNA"/>
</dbReference>
<dbReference type="RefSeq" id="WP_106929520.1">
    <property type="nucleotide sequence ID" value="NZ_PYFT01000001.1"/>
</dbReference>